<dbReference type="Pfam" id="PF00246">
    <property type="entry name" value="Peptidase_M14"/>
    <property type="match status" value="1"/>
</dbReference>
<keyword evidence="10" id="KW-0121">Carboxypeptidase</keyword>
<comment type="cofactor">
    <cofactor evidence="1">
        <name>Zn(2+)</name>
        <dbReference type="ChEBI" id="CHEBI:29105"/>
    </cofactor>
</comment>
<evidence type="ECO:0000256" key="1">
    <source>
        <dbReference type="ARBA" id="ARBA00001947"/>
    </source>
</evidence>
<dbReference type="SMART" id="SM00631">
    <property type="entry name" value="Zn_pept"/>
    <property type="match status" value="1"/>
</dbReference>
<dbReference type="RefSeq" id="WP_143782992.1">
    <property type="nucleotide sequence ID" value="NZ_CP041616.1"/>
</dbReference>
<name>A0A516G9W2_9MICO</name>
<evidence type="ECO:0000256" key="2">
    <source>
        <dbReference type="ARBA" id="ARBA00005988"/>
    </source>
</evidence>
<dbReference type="Proteomes" id="UP000315395">
    <property type="component" value="Chromosome"/>
</dbReference>
<comment type="similarity">
    <text evidence="2 7">Belongs to the peptidase M14 family.</text>
</comment>
<dbReference type="Pfam" id="PF13290">
    <property type="entry name" value="CHB_HEX_C_1"/>
    <property type="match status" value="1"/>
</dbReference>
<evidence type="ECO:0000256" key="8">
    <source>
        <dbReference type="SAM" id="SignalP"/>
    </source>
</evidence>
<protein>
    <submittedName>
        <fullName evidence="10">Zinc carboxypeptidase</fullName>
    </submittedName>
</protein>
<evidence type="ECO:0000259" key="9">
    <source>
        <dbReference type="PROSITE" id="PS52035"/>
    </source>
</evidence>
<evidence type="ECO:0000256" key="4">
    <source>
        <dbReference type="ARBA" id="ARBA00022801"/>
    </source>
</evidence>
<dbReference type="GO" id="GO:0008270">
    <property type="term" value="F:zinc ion binding"/>
    <property type="evidence" value="ECO:0007669"/>
    <property type="project" value="InterPro"/>
</dbReference>
<dbReference type="SUPFAM" id="SSF53187">
    <property type="entry name" value="Zn-dependent exopeptidases"/>
    <property type="match status" value="1"/>
</dbReference>
<evidence type="ECO:0000256" key="3">
    <source>
        <dbReference type="ARBA" id="ARBA00022670"/>
    </source>
</evidence>
<feature type="active site" description="Proton donor/acceptor" evidence="7">
    <location>
        <position position="670"/>
    </location>
</feature>
<dbReference type="KEGG" id="orz:FNH13_08140"/>
<dbReference type="PROSITE" id="PS52035">
    <property type="entry name" value="PEPTIDASE_M14"/>
    <property type="match status" value="1"/>
</dbReference>
<keyword evidence="6" id="KW-0482">Metalloprotease</keyword>
<dbReference type="PANTHER" id="PTHR11705">
    <property type="entry name" value="PROTEASE FAMILY M14 CARBOXYPEPTIDASE A,B"/>
    <property type="match status" value="1"/>
</dbReference>
<evidence type="ECO:0000313" key="10">
    <source>
        <dbReference type="EMBL" id="QDO88317.1"/>
    </source>
</evidence>
<evidence type="ECO:0000256" key="5">
    <source>
        <dbReference type="ARBA" id="ARBA00022833"/>
    </source>
</evidence>
<keyword evidence="4" id="KW-0378">Hydrolase</keyword>
<dbReference type="Gene3D" id="3.40.630.10">
    <property type="entry name" value="Zn peptidases"/>
    <property type="match status" value="1"/>
</dbReference>
<dbReference type="OrthoDB" id="5240362at2"/>
<keyword evidence="8" id="KW-0732">Signal</keyword>
<gene>
    <name evidence="10" type="ORF">FNH13_08140</name>
</gene>
<dbReference type="InterPro" id="IPR000834">
    <property type="entry name" value="Peptidase_M14"/>
</dbReference>
<evidence type="ECO:0000256" key="6">
    <source>
        <dbReference type="ARBA" id="ARBA00023049"/>
    </source>
</evidence>
<dbReference type="AlphaFoldDB" id="A0A516G9W2"/>
<proteinExistence type="inferred from homology"/>
<feature type="domain" description="Peptidase M14" evidence="9">
    <location>
        <begin position="385"/>
        <end position="700"/>
    </location>
</feature>
<dbReference type="InterPro" id="IPR059177">
    <property type="entry name" value="GH29D-like_dom"/>
</dbReference>
<accession>A0A516G9W2</accession>
<dbReference type="GO" id="GO:0004181">
    <property type="term" value="F:metallocarboxypeptidase activity"/>
    <property type="evidence" value="ECO:0007669"/>
    <property type="project" value="InterPro"/>
</dbReference>
<keyword evidence="11" id="KW-1185">Reference proteome</keyword>
<keyword evidence="3" id="KW-0645">Protease</keyword>
<keyword evidence="5" id="KW-0862">Zinc</keyword>
<evidence type="ECO:0000256" key="7">
    <source>
        <dbReference type="PROSITE-ProRule" id="PRU01379"/>
    </source>
</evidence>
<evidence type="ECO:0000313" key="11">
    <source>
        <dbReference type="Proteomes" id="UP000315395"/>
    </source>
</evidence>
<dbReference type="GO" id="GO:0005615">
    <property type="term" value="C:extracellular space"/>
    <property type="evidence" value="ECO:0007669"/>
    <property type="project" value="TreeGrafter"/>
</dbReference>
<dbReference type="PANTHER" id="PTHR11705:SF143">
    <property type="entry name" value="SLL0236 PROTEIN"/>
    <property type="match status" value="1"/>
</dbReference>
<sequence>MSRLLRSKALGGVTALTCGAALVVTASFSVPVAVGTENLPDLMREADETVSIVEVVVADTAELDRLVETGADLDHAVHVNDDGTLTAHVVASPSEELSLTARGFTLASTVHDEGDTEAALAERDATIATARAENQAFAVAAASTSVSDVKVIRADYYTSFGQGYLSVEAKFANGQNVNSALVVERDSGAGTEIGSGGTQNISRFVDAGEYLYHRGSATVATRPDQIRVTSPTGDTVIATVNDWLPIDGDDVYGPNYETDFINSYLTPTELYERIHSLAAEFPEIAEIVELPYQTNGYRRAAQALLGNSNANRVGIDSHAWGHEGGNDLSVETVNPGTPNSPLSVAVNGSVITVSLATDANGTATSTARQVVDAINASPAAGELVVAYTYRGNVGSGVVPATSAALTDGLSAPNSVSRDPHPVYAIRIGKQRDGSQTGVLAYAQEHAREWVPPLVSIEAAERLLRNYQHDGRTKQMVNNLDIWIVPSVNPDGGHYSFYDFASQRKNMTNHCDVTGNADFSARNTWGVDNNRNYDVYSLFDGYNGASSSCTSGTYAGPSELSEPENRNIDWIAGTNPNIKFAMNLHSSGNYFMWSPGAYITPGRISAPRPSLEDESYFWGASSRILTEIKRHRGLSVTPARTGPISDVLYSAAGNSGDMLWYKYGIYAWNFEVGTTFQPPFSNENPTGASAHAESQEFANGLVELFRVAYDFDKDKKKPSSSVVTSSSSEAGMVDLMFEVSEPASVFYTLDGSAPTYESAMYASAGLREDGETLTVPKGTKVHWFSVDAAGNVEKNYRPDGNGKNYNKTTIK</sequence>
<dbReference type="GO" id="GO:0006508">
    <property type="term" value="P:proteolysis"/>
    <property type="evidence" value="ECO:0007669"/>
    <property type="project" value="UniProtKB-KW"/>
</dbReference>
<organism evidence="10 11">
    <name type="scientific">Ornithinimicrobium ciconiae</name>
    <dbReference type="NCBI Taxonomy" id="2594265"/>
    <lineage>
        <taxon>Bacteria</taxon>
        <taxon>Bacillati</taxon>
        <taxon>Actinomycetota</taxon>
        <taxon>Actinomycetes</taxon>
        <taxon>Micrococcales</taxon>
        <taxon>Ornithinimicrobiaceae</taxon>
        <taxon>Ornithinimicrobium</taxon>
    </lineage>
</organism>
<feature type="signal peptide" evidence="8">
    <location>
        <begin position="1"/>
        <end position="26"/>
    </location>
</feature>
<dbReference type="EMBL" id="CP041616">
    <property type="protein sequence ID" value="QDO88317.1"/>
    <property type="molecule type" value="Genomic_DNA"/>
</dbReference>
<feature type="chain" id="PRO_5021878815" evidence="8">
    <location>
        <begin position="27"/>
        <end position="810"/>
    </location>
</feature>
<reference evidence="10 11" key="1">
    <citation type="submission" date="2019-07" db="EMBL/GenBank/DDBJ databases">
        <title>complete genome sequencing of Ornithinimicrobium sp. H23M54.</title>
        <authorList>
            <person name="Bae J.-W."/>
            <person name="Lee S.-Y."/>
        </authorList>
    </citation>
    <scope>NUCLEOTIDE SEQUENCE [LARGE SCALE GENOMIC DNA]</scope>
    <source>
        <strain evidence="10 11">H23M54</strain>
    </source>
</reference>